<dbReference type="SUPFAM" id="SSF48371">
    <property type="entry name" value="ARM repeat"/>
    <property type="match status" value="1"/>
</dbReference>
<dbReference type="Pfam" id="PF25084">
    <property type="entry name" value="LbH_EIF2B"/>
    <property type="match status" value="1"/>
</dbReference>
<dbReference type="EMBL" id="JACEFF010000259">
    <property type="protein sequence ID" value="KAH9641017.1"/>
    <property type="molecule type" value="Genomic_DNA"/>
</dbReference>
<evidence type="ECO:0000313" key="12">
    <source>
        <dbReference type="Proteomes" id="UP000814243"/>
    </source>
</evidence>
<organism evidence="11 12">
    <name type="scientific">Spodoptera exigua</name>
    <name type="common">Beet armyworm</name>
    <name type="synonym">Noctua fulgens</name>
    <dbReference type="NCBI Taxonomy" id="7107"/>
    <lineage>
        <taxon>Eukaryota</taxon>
        <taxon>Metazoa</taxon>
        <taxon>Ecdysozoa</taxon>
        <taxon>Arthropoda</taxon>
        <taxon>Hexapoda</taxon>
        <taxon>Insecta</taxon>
        <taxon>Pterygota</taxon>
        <taxon>Neoptera</taxon>
        <taxon>Endopterygota</taxon>
        <taxon>Lepidoptera</taxon>
        <taxon>Glossata</taxon>
        <taxon>Ditrysia</taxon>
        <taxon>Noctuoidea</taxon>
        <taxon>Noctuidae</taxon>
        <taxon>Amphipyrinae</taxon>
        <taxon>Spodoptera</taxon>
    </lineage>
</organism>
<evidence type="ECO:0000259" key="10">
    <source>
        <dbReference type="PROSITE" id="PS51363"/>
    </source>
</evidence>
<keyword evidence="5" id="KW-0648">Protein biosynthesis</keyword>
<comment type="similarity">
    <text evidence="2">Belongs to the eIF-2B gamma/epsilon subunits family.</text>
</comment>
<proteinExistence type="inferred from homology"/>
<dbReference type="GO" id="GO:0005851">
    <property type="term" value="C:eukaryotic translation initiation factor 2B complex"/>
    <property type="evidence" value="ECO:0007669"/>
    <property type="project" value="TreeGrafter"/>
</dbReference>
<dbReference type="Pfam" id="PF02020">
    <property type="entry name" value="W2"/>
    <property type="match status" value="1"/>
</dbReference>
<dbReference type="GO" id="GO:0031369">
    <property type="term" value="F:translation initiation factor binding"/>
    <property type="evidence" value="ECO:0007669"/>
    <property type="project" value="InterPro"/>
</dbReference>
<dbReference type="CDD" id="cd11558">
    <property type="entry name" value="W2_eIF2B_epsilon"/>
    <property type="match status" value="1"/>
</dbReference>
<feature type="region of interest" description="Disordered" evidence="9">
    <location>
        <begin position="422"/>
        <end position="447"/>
    </location>
</feature>
<evidence type="ECO:0000256" key="9">
    <source>
        <dbReference type="SAM" id="MobiDB-lite"/>
    </source>
</evidence>
<evidence type="ECO:0000256" key="3">
    <source>
        <dbReference type="ARBA" id="ARBA00022490"/>
    </source>
</evidence>
<keyword evidence="4" id="KW-0396">Initiation factor</keyword>
<dbReference type="CDD" id="cd03356">
    <property type="entry name" value="LbH_G1P_AT_C_like"/>
    <property type="match status" value="1"/>
</dbReference>
<dbReference type="GO" id="GO:0003743">
    <property type="term" value="F:translation initiation factor activity"/>
    <property type="evidence" value="ECO:0007669"/>
    <property type="project" value="UniProtKB-KW"/>
</dbReference>
<feature type="domain" description="W2" evidence="10">
    <location>
        <begin position="491"/>
        <end position="657"/>
    </location>
</feature>
<dbReference type="InterPro" id="IPR011004">
    <property type="entry name" value="Trimer_LpxA-like_sf"/>
</dbReference>
<dbReference type="PROSITE" id="PS51363">
    <property type="entry name" value="W2"/>
    <property type="match status" value="1"/>
</dbReference>
<dbReference type="SUPFAM" id="SSF53448">
    <property type="entry name" value="Nucleotide-diphospho-sugar transferases"/>
    <property type="match status" value="1"/>
</dbReference>
<dbReference type="CDD" id="cd04197">
    <property type="entry name" value="eIF-2B_epsilon_N"/>
    <property type="match status" value="1"/>
</dbReference>
<comment type="caution">
    <text evidence="11">The sequence shown here is derived from an EMBL/GenBank/DDBJ whole genome shotgun (WGS) entry which is preliminary data.</text>
</comment>
<dbReference type="InterPro" id="IPR035543">
    <property type="entry name" value="eIF-2B_epsilon_N"/>
</dbReference>
<keyword evidence="3" id="KW-0963">Cytoplasm</keyword>
<dbReference type="AlphaFoldDB" id="A0A922MRH9"/>
<dbReference type="InterPro" id="IPR056764">
    <property type="entry name" value="LbH_EIF2B3/5"/>
</dbReference>
<dbReference type="SUPFAM" id="SSF51161">
    <property type="entry name" value="Trimeric LpxA-like enzymes"/>
    <property type="match status" value="1"/>
</dbReference>
<comment type="subcellular location">
    <subcellularLocation>
        <location evidence="1">Cytoplasm</location>
        <location evidence="1">Cytosol</location>
    </subcellularLocation>
</comment>
<evidence type="ECO:0000256" key="1">
    <source>
        <dbReference type="ARBA" id="ARBA00004514"/>
    </source>
</evidence>
<gene>
    <name evidence="11" type="ORF">HF086_015113</name>
</gene>
<dbReference type="PANTHER" id="PTHR45887:SF1">
    <property type="entry name" value="TRANSLATION INITIATION FACTOR EIF-2B SUBUNIT EPSILON"/>
    <property type="match status" value="1"/>
</dbReference>
<evidence type="ECO:0000256" key="5">
    <source>
        <dbReference type="ARBA" id="ARBA00022917"/>
    </source>
</evidence>
<feature type="compositionally biased region" description="Low complexity" evidence="9">
    <location>
        <begin position="460"/>
        <end position="475"/>
    </location>
</feature>
<dbReference type="InterPro" id="IPR029044">
    <property type="entry name" value="Nucleotide-diphossugar_trans"/>
</dbReference>
<dbReference type="Gene3D" id="2.160.10.10">
    <property type="entry name" value="Hexapeptide repeat proteins"/>
    <property type="match status" value="1"/>
</dbReference>
<dbReference type="Proteomes" id="UP000814243">
    <property type="component" value="Unassembled WGS sequence"/>
</dbReference>
<evidence type="ECO:0000313" key="11">
    <source>
        <dbReference type="EMBL" id="KAH9641017.1"/>
    </source>
</evidence>
<dbReference type="GO" id="GO:0005085">
    <property type="term" value="F:guanyl-nucleotide exchange factor activity"/>
    <property type="evidence" value="ECO:0007669"/>
    <property type="project" value="InterPro"/>
</dbReference>
<dbReference type="PANTHER" id="PTHR45887">
    <property type="entry name" value="TRANSLATION INITIATION FACTOR EIF-2B SUBUNIT EPSILON"/>
    <property type="match status" value="1"/>
</dbReference>
<dbReference type="InterPro" id="IPR044123">
    <property type="entry name" value="W2_eIF2B_epsilon"/>
</dbReference>
<dbReference type="Gene3D" id="3.90.550.10">
    <property type="entry name" value="Spore Coat Polysaccharide Biosynthesis Protein SpsA, Chain A"/>
    <property type="match status" value="1"/>
</dbReference>
<name>A0A922MRH9_SPOEX</name>
<feature type="region of interest" description="Disordered" evidence="9">
    <location>
        <begin position="460"/>
        <end position="481"/>
    </location>
</feature>
<reference evidence="11" key="1">
    <citation type="journal article" date="2021" name="G3 (Bethesda)">
        <title>Genome and transcriptome analysis of the beet armyworm Spodoptera exigua reveals targets for pest control. .</title>
        <authorList>
            <person name="Simon S."/>
            <person name="Breeschoten T."/>
            <person name="Jansen H.J."/>
            <person name="Dirks R.P."/>
            <person name="Schranz M.E."/>
            <person name="Ros V.I.D."/>
        </authorList>
    </citation>
    <scope>NUCLEOTIDE SEQUENCE</scope>
    <source>
        <strain evidence="11">TB_SE_WUR_2020</strain>
    </source>
</reference>
<evidence type="ECO:0000256" key="4">
    <source>
        <dbReference type="ARBA" id="ARBA00022540"/>
    </source>
</evidence>
<dbReference type="InterPro" id="IPR003307">
    <property type="entry name" value="W2_domain"/>
</dbReference>
<sequence>MEIDKENVVQAVVIMDTFNNHFSPICDNKPMGLLQVAGIPLIDFALESLSHGGVGEVILFCCKGGQKIKDYVRSCIDNKAIWSVTMEVQVMMSDTCQTMGDVMREIDAAGLIRGYFVLTTVNSISNIHFGSLLEQHKQTCKKDKGAAMTLVYKKVSWEHPLIASDKPTFLAADANTKKVLMHQKYKPKSTEKSINLPLEIVLNHSEVKLHHNLVDASIALCSPSVPPLFSDNFDFQTRDDFIHGILINEEILASSLYYTLLKGNQYAAAVTNWKTYQTVCHDVLHNWTYPLSIDTGLSYQNTYFDMGNHNFRNKNSTLSRSSSIVENVLIGSKTVINDNTVVTKSMIGTKCVIGNNVTIKGSHIMNNVVIKDNCNIVNSFIDDNCTIEENSVVENGTIIASNVVVQAGSQLRGNILESTEAEREKTLMKSTSESTEWENESSGSGGDDFIGFEKTWSDSESCYSSDGSDESSLPDSPIPEDTNRAKKITNIVIIPVFLQEVIDSLARGYEEKLKNDYLILEINSSRYAYNIQLHEVNFFVVRALLSIPVLAETKNVLSTVKDILKYFKPVLSNYIKTKSSIMDCLRAVEDSCIKCQWLEGKCGQILHLLYEADVVDEDSLIEWRQDLEENESPIANQPSLVKFFEWIEEASEESDESE</sequence>
<dbReference type="InterPro" id="IPR051956">
    <property type="entry name" value="eIF2B_epsilon"/>
</dbReference>
<evidence type="ECO:0000256" key="7">
    <source>
        <dbReference type="ARBA" id="ARBA00044345"/>
    </source>
</evidence>
<evidence type="ECO:0000256" key="8">
    <source>
        <dbReference type="ARBA" id="ARBA00046432"/>
    </source>
</evidence>
<dbReference type="SMART" id="SM00515">
    <property type="entry name" value="eIF5C"/>
    <property type="match status" value="1"/>
</dbReference>
<dbReference type="Gene3D" id="1.25.40.180">
    <property type="match status" value="1"/>
</dbReference>
<dbReference type="InterPro" id="IPR016024">
    <property type="entry name" value="ARM-type_fold"/>
</dbReference>
<evidence type="ECO:0000256" key="2">
    <source>
        <dbReference type="ARBA" id="ARBA00007878"/>
    </source>
</evidence>
<dbReference type="GO" id="GO:0005829">
    <property type="term" value="C:cytosol"/>
    <property type="evidence" value="ECO:0007669"/>
    <property type="project" value="UniProtKB-SubCell"/>
</dbReference>
<protein>
    <recommendedName>
        <fullName evidence="6">Translation initiation factor eIF2B subunit epsilon</fullName>
    </recommendedName>
    <alternativeName>
        <fullName evidence="7">eIF2B GDP-GTP exchange factor subunit epsilon</fullName>
    </alternativeName>
</protein>
<evidence type="ECO:0000256" key="6">
    <source>
        <dbReference type="ARBA" id="ARBA00044144"/>
    </source>
</evidence>
<comment type="subunit">
    <text evidence="8">Component of the translation initiation factor 2B (eIF2B) complex which is a heterodecamer of two sets of five different subunits: alpha, beta, gamma, delta and epsilon. Subunits alpha, beta and delta comprise a regulatory subcomplex and subunits epsilon and gamma comprise a catalytic subcomplex. Within the complex, the hexameric regulatory complex resides at the center, with the two heterodimeric catalytic subcomplexes bound on opposite sides.</text>
</comment>
<accession>A0A922MRH9</accession>